<dbReference type="Proteomes" id="UP000180235">
    <property type="component" value="Chromosome"/>
</dbReference>
<keyword evidence="3" id="KW-1185">Reference proteome</keyword>
<protein>
    <recommendedName>
        <fullName evidence="1">HicB-like antitoxin of toxin-antitoxin system domain-containing protein</fullName>
    </recommendedName>
</protein>
<sequence length="54" mass="6041">MYDYVIEQGEMSWGAYVPELPGCVAVGATEAEVRVLIQEAIQEHLELMNEPVTM</sequence>
<dbReference type="Gene3D" id="3.30.160.250">
    <property type="match status" value="1"/>
</dbReference>
<dbReference type="AlphaFoldDB" id="A0A1J0AEX6"/>
<accession>A0A1J0AEX6</accession>
<reference evidence="2 3" key="1">
    <citation type="submission" date="2016-10" db="EMBL/GenBank/DDBJ databases">
        <title>Description of Gloeomargarita lithophora gen. nov., sp. nov., a thylakoid-bearing basal-branching cyanobacterium with intracellular carbonates, and proposal for Gloeomargaritales ord. nov.</title>
        <authorList>
            <person name="Moreira D."/>
            <person name="Tavera R."/>
            <person name="Benzerara K."/>
            <person name="Skouri-Panet F."/>
            <person name="Couradeau E."/>
            <person name="Gerard E."/>
            <person name="Loussert C."/>
            <person name="Novelo E."/>
            <person name="Zivanovic Y."/>
            <person name="Lopez-Garcia P."/>
        </authorList>
    </citation>
    <scope>NUCLEOTIDE SEQUENCE [LARGE SCALE GENOMIC DNA]</scope>
    <source>
        <strain evidence="2 3">D10</strain>
    </source>
</reference>
<evidence type="ECO:0000259" key="1">
    <source>
        <dbReference type="Pfam" id="PF15919"/>
    </source>
</evidence>
<feature type="domain" description="HicB-like antitoxin of toxin-antitoxin system" evidence="1">
    <location>
        <begin position="4"/>
        <end position="50"/>
    </location>
</feature>
<dbReference type="KEGG" id="glt:GlitD10_2142"/>
<gene>
    <name evidence="2" type="ORF">GlitD10_2142</name>
</gene>
<dbReference type="InterPro" id="IPR031807">
    <property type="entry name" value="HicB-like"/>
</dbReference>
<dbReference type="STRING" id="1188229.GlitD10_2142"/>
<dbReference type="InterPro" id="IPR035069">
    <property type="entry name" value="TTHA1013/TTHA0281-like"/>
</dbReference>
<evidence type="ECO:0000313" key="3">
    <source>
        <dbReference type="Proteomes" id="UP000180235"/>
    </source>
</evidence>
<dbReference type="EMBL" id="CP017675">
    <property type="protein sequence ID" value="APB34471.1"/>
    <property type="molecule type" value="Genomic_DNA"/>
</dbReference>
<proteinExistence type="predicted"/>
<dbReference type="SUPFAM" id="SSF143100">
    <property type="entry name" value="TTHA1013/TTHA0281-like"/>
    <property type="match status" value="1"/>
</dbReference>
<dbReference type="Pfam" id="PF15919">
    <property type="entry name" value="HicB_lk_antitox"/>
    <property type="match status" value="1"/>
</dbReference>
<dbReference type="OrthoDB" id="5419659at2"/>
<name>A0A1J0AEX6_9CYAN</name>
<organism evidence="2 3">
    <name type="scientific">Gloeomargarita lithophora Alchichica-D10</name>
    <dbReference type="NCBI Taxonomy" id="1188229"/>
    <lineage>
        <taxon>Bacteria</taxon>
        <taxon>Bacillati</taxon>
        <taxon>Cyanobacteriota</taxon>
        <taxon>Cyanophyceae</taxon>
        <taxon>Gloeomargaritales</taxon>
        <taxon>Gloeomargaritaceae</taxon>
        <taxon>Gloeomargarita</taxon>
    </lineage>
</organism>
<evidence type="ECO:0000313" key="2">
    <source>
        <dbReference type="EMBL" id="APB34471.1"/>
    </source>
</evidence>
<dbReference type="RefSeq" id="WP_157776232.1">
    <property type="nucleotide sequence ID" value="NZ_CP017675.1"/>
</dbReference>